<dbReference type="Pfam" id="PF22746">
    <property type="entry name" value="SHOCT-like_DUF2089-C"/>
    <property type="match status" value="1"/>
</dbReference>
<gene>
    <name evidence="4" type="ORF">ACFOZY_13835</name>
</gene>
<feature type="compositionally biased region" description="Basic and acidic residues" evidence="1">
    <location>
        <begin position="44"/>
        <end position="56"/>
    </location>
</feature>
<protein>
    <submittedName>
        <fullName evidence="4">DUF4097 domain-containing protein</fullName>
    </submittedName>
</protein>
<evidence type="ECO:0000313" key="5">
    <source>
        <dbReference type="Proteomes" id="UP001595817"/>
    </source>
</evidence>
<sequence length="384" mass="43225">MQNERKRILDMLENGVINAEEALLLLENLGKDQQAKNAQLPTEQPKRQSAQEEPKTDFGGTSYNGNESKTGSKDEDFFEDIRRDFNQFGDRFMQFVQSAVEKVKGFDFDRPFGEPVEFHHSVTKDFSNFNEISVDIANGKLELYPSEENGVRAECHVKAYRQSSPEEAKKEFLEKFLFVEDGQKLRLVNDMKMFQTNVVLYVPHKDYEAFNGRLFNGAFKLSELKIDRLKVKTANGKIEVRGLNFKDADFETANGSVQLQEVTGEQLEVETLNGRVYVDGNVKEVEAQSINGHVVVTTKDTSARKIDARAVAGSVELYIPSGVPINGEIASNFGKMDLQLTDITRVNESEQFLQKSIKFSKDGEGTPLVVFGEAKTGSVLVRYS</sequence>
<dbReference type="EMBL" id="JBHSEC010000020">
    <property type="protein sequence ID" value="MFC4411502.1"/>
    <property type="molecule type" value="Genomic_DNA"/>
</dbReference>
<evidence type="ECO:0000259" key="3">
    <source>
        <dbReference type="Pfam" id="PF22746"/>
    </source>
</evidence>
<dbReference type="Proteomes" id="UP001595817">
    <property type="component" value="Unassembled WGS sequence"/>
</dbReference>
<dbReference type="InterPro" id="IPR025164">
    <property type="entry name" value="Toastrack_DUF4097"/>
</dbReference>
<accession>A0ABV8XAU3</accession>
<dbReference type="RefSeq" id="WP_378156520.1">
    <property type="nucleotide sequence ID" value="NZ_JBHSEC010000020.1"/>
</dbReference>
<dbReference type="Gene3D" id="2.160.20.120">
    <property type="match status" value="1"/>
</dbReference>
<feature type="region of interest" description="Disordered" evidence="1">
    <location>
        <begin position="34"/>
        <end position="75"/>
    </location>
</feature>
<evidence type="ECO:0000256" key="1">
    <source>
        <dbReference type="SAM" id="MobiDB-lite"/>
    </source>
</evidence>
<comment type="caution">
    <text evidence="4">The sequence shown here is derived from an EMBL/GenBank/DDBJ whole genome shotgun (WGS) entry which is preliminary data.</text>
</comment>
<proteinExistence type="predicted"/>
<name>A0ABV8XAU3_9LACT</name>
<feature type="compositionally biased region" description="Polar residues" evidence="1">
    <location>
        <begin position="59"/>
        <end position="69"/>
    </location>
</feature>
<feature type="domain" description="DUF4097" evidence="2">
    <location>
        <begin position="192"/>
        <end position="351"/>
    </location>
</feature>
<dbReference type="Pfam" id="PF13349">
    <property type="entry name" value="DUF4097"/>
    <property type="match status" value="1"/>
</dbReference>
<reference evidence="5" key="1">
    <citation type="journal article" date="2019" name="Int. J. Syst. Evol. Microbiol.">
        <title>The Global Catalogue of Microorganisms (GCM) 10K type strain sequencing project: providing services to taxonomists for standard genome sequencing and annotation.</title>
        <authorList>
            <consortium name="The Broad Institute Genomics Platform"/>
            <consortium name="The Broad Institute Genome Sequencing Center for Infectious Disease"/>
            <person name="Wu L."/>
            <person name="Ma J."/>
        </authorList>
    </citation>
    <scope>NUCLEOTIDE SEQUENCE [LARGE SCALE GENOMIC DNA]</scope>
    <source>
        <strain evidence="5">CCUG 59778</strain>
    </source>
</reference>
<feature type="domain" description="YvlB/LiaX N-terminal" evidence="3">
    <location>
        <begin position="3"/>
        <end position="33"/>
    </location>
</feature>
<evidence type="ECO:0000259" key="2">
    <source>
        <dbReference type="Pfam" id="PF13349"/>
    </source>
</evidence>
<keyword evidence="5" id="KW-1185">Reference proteome</keyword>
<evidence type="ECO:0000313" key="4">
    <source>
        <dbReference type="EMBL" id="MFC4411502.1"/>
    </source>
</evidence>
<organism evidence="4 5">
    <name type="scientific">Chungangia koreensis</name>
    <dbReference type="NCBI Taxonomy" id="752657"/>
    <lineage>
        <taxon>Bacteria</taxon>
        <taxon>Bacillati</taxon>
        <taxon>Bacillota</taxon>
        <taxon>Bacilli</taxon>
        <taxon>Lactobacillales</taxon>
        <taxon>Chungangia</taxon>
    </lineage>
</organism>
<dbReference type="InterPro" id="IPR053959">
    <property type="entry name" value="YvlB/LiaX_N"/>
</dbReference>